<name>A0A381W3N9_9ZZZZ</name>
<feature type="domain" description="Acetyl-coenzyme A synthetase N-terminal" evidence="1">
    <location>
        <begin position="24"/>
        <end position="56"/>
    </location>
</feature>
<dbReference type="InterPro" id="IPR042099">
    <property type="entry name" value="ANL_N_sf"/>
</dbReference>
<gene>
    <name evidence="2" type="ORF">METZ01_LOCUS100020</name>
</gene>
<dbReference type="Pfam" id="PF16177">
    <property type="entry name" value="ACAS_N"/>
    <property type="match status" value="1"/>
</dbReference>
<proteinExistence type="predicted"/>
<sequence length="59" mass="7062">MSEDLKFPVPEDFKKSAHITDEIYKDLYNESQQDNVGFWSKQGKRIDWIKPYNNIKNVI</sequence>
<feature type="non-terminal residue" evidence="2">
    <location>
        <position position="59"/>
    </location>
</feature>
<accession>A0A381W3N9</accession>
<organism evidence="2">
    <name type="scientific">marine metagenome</name>
    <dbReference type="NCBI Taxonomy" id="408172"/>
    <lineage>
        <taxon>unclassified sequences</taxon>
        <taxon>metagenomes</taxon>
        <taxon>ecological metagenomes</taxon>
    </lineage>
</organism>
<protein>
    <recommendedName>
        <fullName evidence="1">Acetyl-coenzyme A synthetase N-terminal domain-containing protein</fullName>
    </recommendedName>
</protein>
<dbReference type="Gene3D" id="3.40.50.12780">
    <property type="entry name" value="N-terminal domain of ligase-like"/>
    <property type="match status" value="1"/>
</dbReference>
<reference evidence="2" key="1">
    <citation type="submission" date="2018-05" db="EMBL/GenBank/DDBJ databases">
        <authorList>
            <person name="Lanie J.A."/>
            <person name="Ng W.-L."/>
            <person name="Kazmierczak K.M."/>
            <person name="Andrzejewski T.M."/>
            <person name="Davidsen T.M."/>
            <person name="Wayne K.J."/>
            <person name="Tettelin H."/>
            <person name="Glass J.I."/>
            <person name="Rusch D."/>
            <person name="Podicherti R."/>
            <person name="Tsui H.-C.T."/>
            <person name="Winkler M.E."/>
        </authorList>
    </citation>
    <scope>NUCLEOTIDE SEQUENCE</scope>
</reference>
<dbReference type="AlphaFoldDB" id="A0A381W3N9"/>
<dbReference type="InterPro" id="IPR032387">
    <property type="entry name" value="ACAS_N"/>
</dbReference>
<evidence type="ECO:0000259" key="1">
    <source>
        <dbReference type="Pfam" id="PF16177"/>
    </source>
</evidence>
<evidence type="ECO:0000313" key="2">
    <source>
        <dbReference type="EMBL" id="SVA47166.1"/>
    </source>
</evidence>
<dbReference type="EMBL" id="UINC01010618">
    <property type="protein sequence ID" value="SVA47166.1"/>
    <property type="molecule type" value="Genomic_DNA"/>
</dbReference>